<dbReference type="InterPro" id="IPR029016">
    <property type="entry name" value="GAF-like_dom_sf"/>
</dbReference>
<keyword evidence="9" id="KW-0418">Kinase</keyword>
<dbReference type="Gene3D" id="3.30.565.10">
    <property type="entry name" value="Histidine kinase-like ATPase, C-terminal domain"/>
    <property type="match status" value="1"/>
</dbReference>
<dbReference type="PROSITE" id="PS50109">
    <property type="entry name" value="HIS_KIN"/>
    <property type="match status" value="1"/>
</dbReference>
<dbReference type="InterPro" id="IPR013656">
    <property type="entry name" value="PAS_4"/>
</dbReference>
<dbReference type="GO" id="GO:0007234">
    <property type="term" value="P:osmosensory signaling via phosphorelay pathway"/>
    <property type="evidence" value="ECO:0007669"/>
    <property type="project" value="TreeGrafter"/>
</dbReference>
<keyword evidence="11" id="KW-1133">Transmembrane helix</keyword>
<evidence type="ECO:0000313" key="19">
    <source>
        <dbReference type="Proteomes" id="UP000292564"/>
    </source>
</evidence>
<dbReference type="Pfam" id="PF00512">
    <property type="entry name" value="HisKA"/>
    <property type="match status" value="1"/>
</dbReference>
<evidence type="ECO:0000256" key="15">
    <source>
        <dbReference type="SAM" id="MobiDB-lite"/>
    </source>
</evidence>
<dbReference type="InterPro" id="IPR003661">
    <property type="entry name" value="HisK_dim/P_dom"/>
</dbReference>
<accession>A0A4Q7ZEE4</accession>
<dbReference type="PRINTS" id="PR00344">
    <property type="entry name" value="BCTRLSENSOR"/>
</dbReference>
<feature type="region of interest" description="Disordered" evidence="15">
    <location>
        <begin position="1"/>
        <end position="25"/>
    </location>
</feature>
<evidence type="ECO:0000256" key="2">
    <source>
        <dbReference type="ARBA" id="ARBA00004141"/>
    </source>
</evidence>
<dbReference type="NCBIfam" id="TIGR00229">
    <property type="entry name" value="sensory_box"/>
    <property type="match status" value="1"/>
</dbReference>
<dbReference type="GO" id="GO:0000156">
    <property type="term" value="F:phosphorelay response regulator activity"/>
    <property type="evidence" value="ECO:0007669"/>
    <property type="project" value="TreeGrafter"/>
</dbReference>
<dbReference type="CDD" id="cd00130">
    <property type="entry name" value="PAS"/>
    <property type="match status" value="1"/>
</dbReference>
<keyword evidence="7" id="KW-0812">Transmembrane</keyword>
<dbReference type="Gene3D" id="3.30.450.40">
    <property type="match status" value="1"/>
</dbReference>
<evidence type="ECO:0000256" key="3">
    <source>
        <dbReference type="ARBA" id="ARBA00004236"/>
    </source>
</evidence>
<dbReference type="GO" id="GO:0005524">
    <property type="term" value="F:ATP binding"/>
    <property type="evidence" value="ECO:0007669"/>
    <property type="project" value="UniProtKB-KW"/>
</dbReference>
<dbReference type="InterPro" id="IPR005467">
    <property type="entry name" value="His_kinase_dom"/>
</dbReference>
<dbReference type="Proteomes" id="UP000292564">
    <property type="component" value="Unassembled WGS sequence"/>
</dbReference>
<dbReference type="Pfam" id="PF08448">
    <property type="entry name" value="PAS_4"/>
    <property type="match status" value="1"/>
</dbReference>
<dbReference type="EC" id="2.7.13.3" evidence="4"/>
<dbReference type="SUPFAM" id="SSF47384">
    <property type="entry name" value="Homodimeric domain of signal transducing histidine kinase"/>
    <property type="match status" value="1"/>
</dbReference>
<evidence type="ECO:0000256" key="10">
    <source>
        <dbReference type="ARBA" id="ARBA00022840"/>
    </source>
</evidence>
<dbReference type="InterPro" id="IPR036097">
    <property type="entry name" value="HisK_dim/P_sf"/>
</dbReference>
<sequence>MGRTDAGDGAGRARDMPPPRAPGLADLPRELFAGGSADQLAALLAQATGAPTATVALALDGVLQTCGSHGPDAELVPADLAARVLSTGEAVIVPHGPSAPAAYLGQPVHDQDGAVVGVCSAYDPGPRAWAAEAIRGCAAAALVATQLVTEQIARHLIDRQHRFLDAVLDSLHDGVVACDADGRFVLINQQMFRLWGNAPVPDNLDDPASVEGLLDELGQPMTRNDVILRRALHGETVRNERLVVQGRNRRTRHYLVDAQPIVGPDGGTQGAVAALQDVTRQRRAERFRSCELAVANALAEENTVEAAGRRVLEAVVSTLGWVHAELWLVDVPAGMARPAALWTAPYWQGGDIEVPPELAFGEGLSGRAWQVAKPLWLRDIGQPQSLIPLRTGGWSNLHAALAVPVQDGRDILGVLTVFADTVEDPEDELVALLAGIAAHIGQFLARRLVEDLQRQLNRSKDEYLALISHELRTPLTAISTYTELLRGADAQGLAADAPAMLEVIERNTAQLRRIIDELLELSALDTGHIAMSTGPVDIAAVVAEAVQEVRAQTEGTAVTVSADLPEALVLPGDPARLRQVVDNLLGNAVKYSPDGGQVSVRLIVNGGVAELTVSDTGIGVTEDERDRLFDRMYRSNRARNRAIPGTGLGLSVTRAIVQRHHGTIELADHEGPGTTVMVRLPMEAR</sequence>
<organism evidence="18 19">
    <name type="scientific">Krasilnikovia cinnamomea</name>
    <dbReference type="NCBI Taxonomy" id="349313"/>
    <lineage>
        <taxon>Bacteria</taxon>
        <taxon>Bacillati</taxon>
        <taxon>Actinomycetota</taxon>
        <taxon>Actinomycetes</taxon>
        <taxon>Micromonosporales</taxon>
        <taxon>Micromonosporaceae</taxon>
        <taxon>Krasilnikovia</taxon>
    </lineage>
</organism>
<reference evidence="18 19" key="1">
    <citation type="submission" date="2019-02" db="EMBL/GenBank/DDBJ databases">
        <title>Sequencing the genomes of 1000 actinobacteria strains.</title>
        <authorList>
            <person name="Klenk H.-P."/>
        </authorList>
    </citation>
    <scope>NUCLEOTIDE SEQUENCE [LARGE SCALE GENOMIC DNA]</scope>
    <source>
        <strain evidence="18 19">DSM 45162</strain>
    </source>
</reference>
<evidence type="ECO:0000256" key="5">
    <source>
        <dbReference type="ARBA" id="ARBA00022553"/>
    </source>
</evidence>
<dbReference type="Gene3D" id="1.10.287.130">
    <property type="match status" value="1"/>
</dbReference>
<dbReference type="SMART" id="SM00065">
    <property type="entry name" value="GAF"/>
    <property type="match status" value="1"/>
</dbReference>
<dbReference type="CDD" id="cd00082">
    <property type="entry name" value="HisKA"/>
    <property type="match status" value="1"/>
</dbReference>
<dbReference type="InterPro" id="IPR050351">
    <property type="entry name" value="BphY/WalK/GraS-like"/>
</dbReference>
<dbReference type="RefSeq" id="WP_242624689.1">
    <property type="nucleotide sequence ID" value="NZ_SHKY01000001.1"/>
</dbReference>
<dbReference type="SMART" id="SM00388">
    <property type="entry name" value="HisKA"/>
    <property type="match status" value="1"/>
</dbReference>
<keyword evidence="12" id="KW-0902">Two-component regulatory system</keyword>
<evidence type="ECO:0000256" key="7">
    <source>
        <dbReference type="ARBA" id="ARBA00022692"/>
    </source>
</evidence>
<comment type="caution">
    <text evidence="18">The sequence shown here is derived from an EMBL/GenBank/DDBJ whole genome shotgun (WGS) entry which is preliminary data.</text>
</comment>
<dbReference type="PANTHER" id="PTHR42878">
    <property type="entry name" value="TWO-COMPONENT HISTIDINE KINASE"/>
    <property type="match status" value="1"/>
</dbReference>
<feature type="domain" description="Histidine kinase" evidence="16">
    <location>
        <begin position="466"/>
        <end position="684"/>
    </location>
</feature>
<keyword evidence="5" id="KW-0597">Phosphoprotein</keyword>
<evidence type="ECO:0000256" key="13">
    <source>
        <dbReference type="ARBA" id="ARBA00023136"/>
    </source>
</evidence>
<protein>
    <recommendedName>
        <fullName evidence="14">Sensor-like histidine kinase SenX3</fullName>
        <ecNumber evidence="4">2.7.13.3</ecNumber>
    </recommendedName>
</protein>
<keyword evidence="10" id="KW-0067">ATP-binding</keyword>
<dbReference type="PANTHER" id="PTHR42878:SF7">
    <property type="entry name" value="SENSOR HISTIDINE KINASE GLRK"/>
    <property type="match status" value="1"/>
</dbReference>
<dbReference type="EMBL" id="SHKY01000001">
    <property type="protein sequence ID" value="RZU49102.1"/>
    <property type="molecule type" value="Genomic_DNA"/>
</dbReference>
<gene>
    <name evidence="18" type="ORF">EV385_0837</name>
</gene>
<dbReference type="Pfam" id="PF13185">
    <property type="entry name" value="GAF_2"/>
    <property type="match status" value="1"/>
</dbReference>
<dbReference type="PROSITE" id="PS50112">
    <property type="entry name" value="PAS"/>
    <property type="match status" value="1"/>
</dbReference>
<dbReference type="InterPro" id="IPR000014">
    <property type="entry name" value="PAS"/>
</dbReference>
<dbReference type="AlphaFoldDB" id="A0A4Q7ZEE4"/>
<evidence type="ECO:0000256" key="4">
    <source>
        <dbReference type="ARBA" id="ARBA00012438"/>
    </source>
</evidence>
<dbReference type="GO" id="GO:0005886">
    <property type="term" value="C:plasma membrane"/>
    <property type="evidence" value="ECO:0007669"/>
    <property type="project" value="UniProtKB-SubCell"/>
</dbReference>
<dbReference type="GO" id="GO:0000155">
    <property type="term" value="F:phosphorelay sensor kinase activity"/>
    <property type="evidence" value="ECO:0007669"/>
    <property type="project" value="InterPro"/>
</dbReference>
<dbReference type="Gene3D" id="3.30.450.20">
    <property type="entry name" value="PAS domain"/>
    <property type="match status" value="1"/>
</dbReference>
<evidence type="ECO:0000256" key="11">
    <source>
        <dbReference type="ARBA" id="ARBA00022989"/>
    </source>
</evidence>
<name>A0A4Q7ZEE4_9ACTN</name>
<proteinExistence type="predicted"/>
<dbReference type="SUPFAM" id="SSF55781">
    <property type="entry name" value="GAF domain-like"/>
    <property type="match status" value="2"/>
</dbReference>
<dbReference type="InterPro" id="IPR003018">
    <property type="entry name" value="GAF"/>
</dbReference>
<evidence type="ECO:0000256" key="1">
    <source>
        <dbReference type="ARBA" id="ARBA00000085"/>
    </source>
</evidence>
<keyword evidence="13" id="KW-0472">Membrane</keyword>
<dbReference type="InterPro" id="IPR036890">
    <property type="entry name" value="HATPase_C_sf"/>
</dbReference>
<dbReference type="Pfam" id="PF02518">
    <property type="entry name" value="HATPase_c"/>
    <property type="match status" value="1"/>
</dbReference>
<feature type="domain" description="PAS" evidence="17">
    <location>
        <begin position="160"/>
        <end position="196"/>
    </location>
</feature>
<evidence type="ECO:0000256" key="14">
    <source>
        <dbReference type="ARBA" id="ARBA00039401"/>
    </source>
</evidence>
<comment type="catalytic activity">
    <reaction evidence="1">
        <text>ATP + protein L-histidine = ADP + protein N-phospho-L-histidine.</text>
        <dbReference type="EC" id="2.7.13.3"/>
    </reaction>
</comment>
<keyword evidence="19" id="KW-1185">Reference proteome</keyword>
<evidence type="ECO:0000256" key="6">
    <source>
        <dbReference type="ARBA" id="ARBA00022679"/>
    </source>
</evidence>
<evidence type="ECO:0000259" key="17">
    <source>
        <dbReference type="PROSITE" id="PS50112"/>
    </source>
</evidence>
<comment type="subcellular location">
    <subcellularLocation>
        <location evidence="3">Cell membrane</location>
    </subcellularLocation>
    <subcellularLocation>
        <location evidence="2">Membrane</location>
        <topology evidence="2">Multi-pass membrane protein</topology>
    </subcellularLocation>
</comment>
<dbReference type="SMART" id="SM00091">
    <property type="entry name" value="PAS"/>
    <property type="match status" value="1"/>
</dbReference>
<dbReference type="SMART" id="SM00387">
    <property type="entry name" value="HATPase_c"/>
    <property type="match status" value="1"/>
</dbReference>
<dbReference type="SUPFAM" id="SSF55874">
    <property type="entry name" value="ATPase domain of HSP90 chaperone/DNA topoisomerase II/histidine kinase"/>
    <property type="match status" value="1"/>
</dbReference>
<dbReference type="InterPro" id="IPR003594">
    <property type="entry name" value="HATPase_dom"/>
</dbReference>
<dbReference type="InterPro" id="IPR004358">
    <property type="entry name" value="Sig_transdc_His_kin-like_C"/>
</dbReference>
<evidence type="ECO:0000256" key="8">
    <source>
        <dbReference type="ARBA" id="ARBA00022741"/>
    </source>
</evidence>
<keyword evidence="6" id="KW-0808">Transferase</keyword>
<dbReference type="GO" id="GO:0030295">
    <property type="term" value="F:protein kinase activator activity"/>
    <property type="evidence" value="ECO:0007669"/>
    <property type="project" value="TreeGrafter"/>
</dbReference>
<evidence type="ECO:0000313" key="18">
    <source>
        <dbReference type="EMBL" id="RZU49102.1"/>
    </source>
</evidence>
<evidence type="ECO:0000256" key="9">
    <source>
        <dbReference type="ARBA" id="ARBA00022777"/>
    </source>
</evidence>
<dbReference type="InterPro" id="IPR035965">
    <property type="entry name" value="PAS-like_dom_sf"/>
</dbReference>
<dbReference type="SUPFAM" id="SSF55785">
    <property type="entry name" value="PYP-like sensor domain (PAS domain)"/>
    <property type="match status" value="1"/>
</dbReference>
<evidence type="ECO:0000259" key="16">
    <source>
        <dbReference type="PROSITE" id="PS50109"/>
    </source>
</evidence>
<dbReference type="FunFam" id="3.30.565.10:FF:000006">
    <property type="entry name" value="Sensor histidine kinase WalK"/>
    <property type="match status" value="1"/>
</dbReference>
<evidence type="ECO:0000256" key="12">
    <source>
        <dbReference type="ARBA" id="ARBA00023012"/>
    </source>
</evidence>
<dbReference type="Pfam" id="PF01590">
    <property type="entry name" value="GAF"/>
    <property type="match status" value="1"/>
</dbReference>
<keyword evidence="8" id="KW-0547">Nucleotide-binding</keyword>